<keyword evidence="3" id="KW-1185">Reference proteome</keyword>
<name>A0A165NCQ3_9APHY</name>
<protein>
    <submittedName>
        <fullName evidence="2">Uncharacterized protein</fullName>
    </submittedName>
</protein>
<evidence type="ECO:0000313" key="3">
    <source>
        <dbReference type="Proteomes" id="UP000076727"/>
    </source>
</evidence>
<feature type="chain" id="PRO_5007863020" evidence="1">
    <location>
        <begin position="24"/>
        <end position="105"/>
    </location>
</feature>
<dbReference type="AlphaFoldDB" id="A0A165NCQ3"/>
<organism evidence="2 3">
    <name type="scientific">Daedalea quercina L-15889</name>
    <dbReference type="NCBI Taxonomy" id="1314783"/>
    <lineage>
        <taxon>Eukaryota</taxon>
        <taxon>Fungi</taxon>
        <taxon>Dikarya</taxon>
        <taxon>Basidiomycota</taxon>
        <taxon>Agaricomycotina</taxon>
        <taxon>Agaricomycetes</taxon>
        <taxon>Polyporales</taxon>
        <taxon>Fomitopsis</taxon>
    </lineage>
</organism>
<feature type="signal peptide" evidence="1">
    <location>
        <begin position="1"/>
        <end position="23"/>
    </location>
</feature>
<evidence type="ECO:0000313" key="2">
    <source>
        <dbReference type="EMBL" id="KZT66811.1"/>
    </source>
</evidence>
<keyword evidence="1" id="KW-0732">Signal</keyword>
<sequence>MFRTHKASFKAIRLLLTTSAVLTGHWPVAQFPCALHPVRPQTWLEYVGSRVAPVLVEAPAAKGKPPVAEPSEVIEHGSTWYVQSFVNVNEVLWVVRDAEYRPKLA</sequence>
<reference evidence="2 3" key="1">
    <citation type="journal article" date="2016" name="Mol. Biol. Evol.">
        <title>Comparative Genomics of Early-Diverging Mushroom-Forming Fungi Provides Insights into the Origins of Lignocellulose Decay Capabilities.</title>
        <authorList>
            <person name="Nagy L.G."/>
            <person name="Riley R."/>
            <person name="Tritt A."/>
            <person name="Adam C."/>
            <person name="Daum C."/>
            <person name="Floudas D."/>
            <person name="Sun H."/>
            <person name="Yadav J.S."/>
            <person name="Pangilinan J."/>
            <person name="Larsson K.H."/>
            <person name="Matsuura K."/>
            <person name="Barry K."/>
            <person name="Labutti K."/>
            <person name="Kuo R."/>
            <person name="Ohm R.A."/>
            <person name="Bhattacharya S.S."/>
            <person name="Shirouzu T."/>
            <person name="Yoshinaga Y."/>
            <person name="Martin F.M."/>
            <person name="Grigoriev I.V."/>
            <person name="Hibbett D.S."/>
        </authorList>
    </citation>
    <scope>NUCLEOTIDE SEQUENCE [LARGE SCALE GENOMIC DNA]</scope>
    <source>
        <strain evidence="2 3">L-15889</strain>
    </source>
</reference>
<dbReference type="Proteomes" id="UP000076727">
    <property type="component" value="Unassembled WGS sequence"/>
</dbReference>
<evidence type="ECO:0000256" key="1">
    <source>
        <dbReference type="SAM" id="SignalP"/>
    </source>
</evidence>
<gene>
    <name evidence="2" type="ORF">DAEQUDRAFT_729780</name>
</gene>
<accession>A0A165NCQ3</accession>
<dbReference type="EMBL" id="KV429083">
    <property type="protein sequence ID" value="KZT66811.1"/>
    <property type="molecule type" value="Genomic_DNA"/>
</dbReference>
<proteinExistence type="predicted"/>